<dbReference type="InterPro" id="IPR018711">
    <property type="entry name" value="NAGPA"/>
</dbReference>
<keyword evidence="4" id="KW-1185">Reference proteome</keyword>
<dbReference type="Pfam" id="PF09992">
    <property type="entry name" value="NAGPA"/>
    <property type="match status" value="1"/>
</dbReference>
<gene>
    <name evidence="3" type="ORF">C4H11_00685</name>
</gene>
<accession>A0ABN5INB4</accession>
<protein>
    <recommendedName>
        <fullName evidence="2">Phosphodiester glycosidase domain-containing protein</fullName>
    </recommendedName>
</protein>
<dbReference type="PANTHER" id="PTHR40446:SF2">
    <property type="entry name" value="N-ACETYLGLUCOSAMINE-1-PHOSPHODIESTER ALPHA-N-ACETYLGLUCOSAMINIDASE"/>
    <property type="match status" value="1"/>
</dbReference>
<evidence type="ECO:0000259" key="2">
    <source>
        <dbReference type="Pfam" id="PF09992"/>
    </source>
</evidence>
<feature type="domain" description="Phosphodiester glycosidase" evidence="2">
    <location>
        <begin position="91"/>
        <end position="276"/>
    </location>
</feature>
<feature type="signal peptide" evidence="1">
    <location>
        <begin position="1"/>
        <end position="23"/>
    </location>
</feature>
<sequence>MKKKVGLLLLFCCNLLAVMAQTAADSLALVEADWQAVSLQKGILYRKAAFSSLYGVPQEIFIFEISPKHYCLDVLIHNPKEETSVAARRSGAVAAINGSFFDMKAGNSVCYLRRDGVVVDTTSIGALSTVSNGALFIRKGKLRLMSWNKQKEKTCKLKRGTVLASGPLMLLDGKNCDFSACNPNFVKTKHPRSAVVLTGNKKILLIVVDGRRKGKAEGINIPELTHMIRVLGGKDALNLDGGGSSTLWSASLPDKGIANAPSGTVERKVANSLCVYE</sequence>
<proteinExistence type="predicted"/>
<reference evidence="3 4" key="1">
    <citation type="submission" date="2018-02" db="EMBL/GenBank/DDBJ databases">
        <authorList>
            <person name="Holder M.E."/>
            <person name="Ajami N.J."/>
            <person name="Petrosino J.F."/>
        </authorList>
    </citation>
    <scope>NUCLEOTIDE SEQUENCE [LARGE SCALE GENOMIC DNA]</scope>
    <source>
        <strain evidence="3 4">ATCC 33285</strain>
    </source>
</reference>
<dbReference type="RefSeq" id="WP_106042972.1">
    <property type="nucleotide sequence ID" value="NZ_CP027231.1"/>
</dbReference>
<dbReference type="PANTHER" id="PTHR40446">
    <property type="entry name" value="N-ACETYLGLUCOSAMINE-1-PHOSPHODIESTER ALPHA-N-ACETYLGLUCOSAMINIDASE"/>
    <property type="match status" value="1"/>
</dbReference>
<keyword evidence="1" id="KW-0732">Signal</keyword>
<evidence type="ECO:0000313" key="4">
    <source>
        <dbReference type="Proteomes" id="UP000238304"/>
    </source>
</evidence>
<feature type="chain" id="PRO_5046259907" description="Phosphodiester glycosidase domain-containing protein" evidence="1">
    <location>
        <begin position="24"/>
        <end position="277"/>
    </location>
</feature>
<name>A0ABN5INB4_9BACE</name>
<evidence type="ECO:0000313" key="3">
    <source>
        <dbReference type="EMBL" id="AVM53888.1"/>
    </source>
</evidence>
<evidence type="ECO:0000256" key="1">
    <source>
        <dbReference type="SAM" id="SignalP"/>
    </source>
</evidence>
<dbReference type="EMBL" id="CP027231">
    <property type="protein sequence ID" value="AVM53888.1"/>
    <property type="molecule type" value="Genomic_DNA"/>
</dbReference>
<dbReference type="Proteomes" id="UP000238304">
    <property type="component" value="Chromosome"/>
</dbReference>
<organism evidence="3 4">
    <name type="scientific">Bacteroides zoogleoformans</name>
    <dbReference type="NCBI Taxonomy" id="28119"/>
    <lineage>
        <taxon>Bacteria</taxon>
        <taxon>Pseudomonadati</taxon>
        <taxon>Bacteroidota</taxon>
        <taxon>Bacteroidia</taxon>
        <taxon>Bacteroidales</taxon>
        <taxon>Bacteroidaceae</taxon>
        <taxon>Bacteroides</taxon>
    </lineage>
</organism>